<sequence>MPERATLGTYTLSGAKASDWRTSRSVRTGAGQSYLYLGDIGDNGSPQRHSRLSGTER</sequence>
<protein>
    <submittedName>
        <fullName evidence="2">PE-PGRS family domain protein</fullName>
    </submittedName>
</protein>
<keyword evidence="3" id="KW-1185">Reference proteome</keyword>
<comment type="caution">
    <text evidence="2">The sequence shown here is derived from an EMBL/GenBank/DDBJ whole genome shotgun (WGS) entry which is preliminary data.</text>
</comment>
<proteinExistence type="predicted"/>
<dbReference type="EMBL" id="JAOL01000189">
    <property type="protein sequence ID" value="EUA85655.1"/>
    <property type="molecule type" value="Genomic_DNA"/>
</dbReference>
<reference evidence="2 3" key="1">
    <citation type="submission" date="2014-01" db="EMBL/GenBank/DDBJ databases">
        <authorList>
            <person name="Dobos K."/>
            <person name="Lenaerts A."/>
            <person name="Ordway D."/>
            <person name="DeGroote M.A."/>
            <person name="Parker T."/>
            <person name="Sizemore C."/>
            <person name="Tallon L.J."/>
            <person name="Sadzewicz L.K."/>
            <person name="Sengamalay N."/>
            <person name="Fraser C.M."/>
            <person name="Hine E."/>
            <person name="Shefchek K.A."/>
            <person name="Das S.P."/>
            <person name="Tettelin H."/>
        </authorList>
    </citation>
    <scope>NUCLEOTIDE SEQUENCE [LARGE SCALE GENOMIC DNA]</scope>
    <source>
        <strain evidence="2 3">Harvey</strain>
    </source>
</reference>
<evidence type="ECO:0000256" key="1">
    <source>
        <dbReference type="SAM" id="MobiDB-lite"/>
    </source>
</evidence>
<accession>A0ABP3A227</accession>
<gene>
    <name evidence="2" type="ORF">I551_7938</name>
</gene>
<name>A0ABP3A227_MYCUL</name>
<dbReference type="Proteomes" id="UP000020681">
    <property type="component" value="Unassembled WGS sequence"/>
</dbReference>
<feature type="region of interest" description="Disordered" evidence="1">
    <location>
        <begin position="37"/>
        <end position="57"/>
    </location>
</feature>
<organism evidence="2 3">
    <name type="scientific">Mycobacterium ulcerans str. Harvey</name>
    <dbReference type="NCBI Taxonomy" id="1299332"/>
    <lineage>
        <taxon>Bacteria</taxon>
        <taxon>Bacillati</taxon>
        <taxon>Actinomycetota</taxon>
        <taxon>Actinomycetes</taxon>
        <taxon>Mycobacteriales</taxon>
        <taxon>Mycobacteriaceae</taxon>
        <taxon>Mycobacterium</taxon>
        <taxon>Mycobacterium ulcerans group</taxon>
    </lineage>
</organism>
<evidence type="ECO:0000313" key="2">
    <source>
        <dbReference type="EMBL" id="EUA85655.1"/>
    </source>
</evidence>
<evidence type="ECO:0000313" key="3">
    <source>
        <dbReference type="Proteomes" id="UP000020681"/>
    </source>
</evidence>